<dbReference type="AlphaFoldDB" id="A0A9D7FG05"/>
<dbReference type="CDD" id="cd07989">
    <property type="entry name" value="LPLAT_AGPAT-like"/>
    <property type="match status" value="1"/>
</dbReference>
<keyword evidence="2" id="KW-0808">Transferase</keyword>
<dbReference type="PANTHER" id="PTHR10434">
    <property type="entry name" value="1-ACYL-SN-GLYCEROL-3-PHOSPHATE ACYLTRANSFERASE"/>
    <property type="match status" value="1"/>
</dbReference>
<accession>A0A9D7FG05</accession>
<reference evidence="6" key="1">
    <citation type="submission" date="2020-10" db="EMBL/GenBank/DDBJ databases">
        <title>Connecting structure to function with the recovery of over 1000 high-quality activated sludge metagenome-assembled genomes encoding full-length rRNA genes using long-read sequencing.</title>
        <authorList>
            <person name="Singleton C.M."/>
            <person name="Petriglieri F."/>
            <person name="Kristensen J.M."/>
            <person name="Kirkegaard R.H."/>
            <person name="Michaelsen T.Y."/>
            <person name="Andersen M.H."/>
            <person name="Karst S.M."/>
            <person name="Dueholm M.S."/>
            <person name="Nielsen P.H."/>
            <person name="Albertsen M."/>
        </authorList>
    </citation>
    <scope>NUCLEOTIDE SEQUENCE</scope>
    <source>
        <strain evidence="6">EsbW_18-Q3-R4-48_MAXAC.044</strain>
    </source>
</reference>
<keyword evidence="4" id="KW-1133">Transmembrane helix</keyword>
<gene>
    <name evidence="6" type="ORF">IPJ48_11135</name>
</gene>
<evidence type="ECO:0000256" key="1">
    <source>
        <dbReference type="ARBA" id="ARBA00005189"/>
    </source>
</evidence>
<keyword evidence="3 6" id="KW-0012">Acyltransferase</keyword>
<keyword evidence="4" id="KW-0472">Membrane</keyword>
<feature type="transmembrane region" description="Helical" evidence="4">
    <location>
        <begin position="7"/>
        <end position="31"/>
    </location>
</feature>
<feature type="domain" description="Phospholipid/glycerol acyltransferase" evidence="5">
    <location>
        <begin position="72"/>
        <end position="186"/>
    </location>
</feature>
<evidence type="ECO:0000256" key="3">
    <source>
        <dbReference type="ARBA" id="ARBA00023315"/>
    </source>
</evidence>
<evidence type="ECO:0000256" key="4">
    <source>
        <dbReference type="SAM" id="Phobius"/>
    </source>
</evidence>
<sequence>MNAFLRSVVYLLLAALITAPFGLFVTLSIVLPMRFRYRVIAVWRAGFMALCKYVLGLRYQVSGRENIPATPSVILCKHQSAWETVSLQDIFPPLVFVLKKSLLMIPFLGWAFAVVKMISIDRSAGKDALRQVIEQGCERLRAGYWVVIFPEGTRIAPGETRRFKPGGAHLAVSAGALAVPVAHNAGEFWARNAFVKKPGLITVSIGPAIDPAGKTAAEITDLAEQWIENEMRRLAPHRYPDAAYAVAS</sequence>
<protein>
    <submittedName>
        <fullName evidence="6">1-acyl-sn-glycerol-3-phosphate acyltransferase</fullName>
    </submittedName>
</protein>
<dbReference type="EMBL" id="JADJNC010000016">
    <property type="protein sequence ID" value="MBK7423599.1"/>
    <property type="molecule type" value="Genomic_DNA"/>
</dbReference>
<evidence type="ECO:0000259" key="5">
    <source>
        <dbReference type="SMART" id="SM00563"/>
    </source>
</evidence>
<comment type="caution">
    <text evidence="6">The sequence shown here is derived from an EMBL/GenBank/DDBJ whole genome shotgun (WGS) entry which is preliminary data.</text>
</comment>
<organism evidence="6 7">
    <name type="scientific">Candidatus Propionivibrio dominans</name>
    <dbReference type="NCBI Taxonomy" id="2954373"/>
    <lineage>
        <taxon>Bacteria</taxon>
        <taxon>Pseudomonadati</taxon>
        <taxon>Pseudomonadota</taxon>
        <taxon>Betaproteobacteria</taxon>
        <taxon>Rhodocyclales</taxon>
        <taxon>Rhodocyclaceae</taxon>
        <taxon>Propionivibrio</taxon>
    </lineage>
</organism>
<dbReference type="InterPro" id="IPR002123">
    <property type="entry name" value="Plipid/glycerol_acylTrfase"/>
</dbReference>
<evidence type="ECO:0000256" key="2">
    <source>
        <dbReference type="ARBA" id="ARBA00022679"/>
    </source>
</evidence>
<keyword evidence="4" id="KW-0812">Transmembrane</keyword>
<comment type="pathway">
    <text evidence="1">Lipid metabolism.</text>
</comment>
<dbReference type="Pfam" id="PF01553">
    <property type="entry name" value="Acyltransferase"/>
    <property type="match status" value="1"/>
</dbReference>
<proteinExistence type="predicted"/>
<evidence type="ECO:0000313" key="7">
    <source>
        <dbReference type="Proteomes" id="UP000886602"/>
    </source>
</evidence>
<dbReference type="PANTHER" id="PTHR10434:SF40">
    <property type="entry name" value="1-ACYL-SN-GLYCEROL-3-PHOSPHATE ACYLTRANSFERASE"/>
    <property type="match status" value="1"/>
</dbReference>
<dbReference type="GO" id="GO:0003841">
    <property type="term" value="F:1-acylglycerol-3-phosphate O-acyltransferase activity"/>
    <property type="evidence" value="ECO:0007669"/>
    <property type="project" value="TreeGrafter"/>
</dbReference>
<dbReference type="Proteomes" id="UP000886602">
    <property type="component" value="Unassembled WGS sequence"/>
</dbReference>
<dbReference type="SMART" id="SM00563">
    <property type="entry name" value="PlsC"/>
    <property type="match status" value="1"/>
</dbReference>
<dbReference type="GO" id="GO:0006654">
    <property type="term" value="P:phosphatidic acid biosynthetic process"/>
    <property type="evidence" value="ECO:0007669"/>
    <property type="project" value="TreeGrafter"/>
</dbReference>
<evidence type="ECO:0000313" key="6">
    <source>
        <dbReference type="EMBL" id="MBK7423599.1"/>
    </source>
</evidence>
<name>A0A9D7FG05_9RHOO</name>
<dbReference type="SUPFAM" id="SSF69593">
    <property type="entry name" value="Glycerol-3-phosphate (1)-acyltransferase"/>
    <property type="match status" value="1"/>
</dbReference>